<evidence type="ECO:0000256" key="3">
    <source>
        <dbReference type="PROSITE-ProRule" id="PRU00339"/>
    </source>
</evidence>
<feature type="compositionally biased region" description="Polar residues" evidence="4">
    <location>
        <begin position="1071"/>
        <end position="1089"/>
    </location>
</feature>
<evidence type="ECO:0000256" key="2">
    <source>
        <dbReference type="ARBA" id="ARBA00022840"/>
    </source>
</evidence>
<dbReference type="PROSITE" id="PS50005">
    <property type="entry name" value="TPR"/>
    <property type="match status" value="2"/>
</dbReference>
<evidence type="ECO:0000259" key="5">
    <source>
        <dbReference type="SMART" id="SM01043"/>
    </source>
</evidence>
<dbReference type="GO" id="GO:0003677">
    <property type="term" value="F:DNA binding"/>
    <property type="evidence" value="ECO:0007669"/>
    <property type="project" value="InterPro"/>
</dbReference>
<dbReference type="SMART" id="SM01043">
    <property type="entry name" value="BTAD"/>
    <property type="match status" value="1"/>
</dbReference>
<proteinExistence type="predicted"/>
<dbReference type="InterPro" id="IPR016032">
    <property type="entry name" value="Sig_transdc_resp-reg_C-effctor"/>
</dbReference>
<evidence type="ECO:0000256" key="4">
    <source>
        <dbReference type="SAM" id="MobiDB-lite"/>
    </source>
</evidence>
<comment type="caution">
    <text evidence="6">The sequence shown here is derived from an EMBL/GenBank/DDBJ whole genome shotgun (WGS) entry which is preliminary data.</text>
</comment>
<protein>
    <recommendedName>
        <fullName evidence="5">Bacterial transcriptional activator domain-containing protein</fullName>
    </recommendedName>
</protein>
<dbReference type="SUPFAM" id="SSF52540">
    <property type="entry name" value="P-loop containing nucleoside triphosphate hydrolases"/>
    <property type="match status" value="1"/>
</dbReference>
<feature type="repeat" description="TPR" evidence="3">
    <location>
        <begin position="1154"/>
        <end position="1187"/>
    </location>
</feature>
<dbReference type="InterPro" id="IPR005158">
    <property type="entry name" value="BTAD"/>
</dbReference>
<feature type="domain" description="Bacterial transcriptional activator" evidence="5">
    <location>
        <begin position="191"/>
        <end position="333"/>
    </location>
</feature>
<dbReference type="Pfam" id="PF03704">
    <property type="entry name" value="BTAD"/>
    <property type="match status" value="1"/>
</dbReference>
<dbReference type="SMART" id="SM00028">
    <property type="entry name" value="TPR"/>
    <property type="match status" value="9"/>
</dbReference>
<dbReference type="Gene3D" id="1.25.40.10">
    <property type="entry name" value="Tetratricopeptide repeat domain"/>
    <property type="match status" value="3"/>
</dbReference>
<dbReference type="InterPro" id="IPR011990">
    <property type="entry name" value="TPR-like_helical_dom_sf"/>
</dbReference>
<dbReference type="InterPro" id="IPR041664">
    <property type="entry name" value="AAA_16"/>
</dbReference>
<dbReference type="EMBL" id="BIFR01000001">
    <property type="protein sequence ID" value="GCE12653.1"/>
    <property type="molecule type" value="Genomic_DNA"/>
</dbReference>
<dbReference type="RefSeq" id="WP_161975460.1">
    <property type="nucleotide sequence ID" value="NZ_BIFR01000001.1"/>
</dbReference>
<organism evidence="6 7">
    <name type="scientific">Tengunoibacter tsumagoiensis</name>
    <dbReference type="NCBI Taxonomy" id="2014871"/>
    <lineage>
        <taxon>Bacteria</taxon>
        <taxon>Bacillati</taxon>
        <taxon>Chloroflexota</taxon>
        <taxon>Ktedonobacteria</taxon>
        <taxon>Ktedonobacterales</taxon>
        <taxon>Dictyobacteraceae</taxon>
        <taxon>Tengunoibacter</taxon>
    </lineage>
</organism>
<sequence length="1483" mass="166829">MNSKVTYRQQFTRCGKQRCRKCQEGSGHGPYWYAYWSEKGRTVSKYIGAHLPPEIAIERLQSPVDEEKAAGPLQPQPSLPLLRIYLLGQFRIERLQDGDWRTIDSRTWHRRRARALLGCLLSNSGRRLGREQVMELLWPDLDIDLASNRLNGAVHELRQILEPDIARPAASRLLRLERDILELANSSQIWVDAEEFENLLKEADTSNDSKQMTTLLEKAGNLYRGNYLLEELYSEWAAPRRDALQRAWVGLLLKLANLYIEQEAFASALETLDRLRTADPTNETALQRLMILLTQLDRRGEALQVYRQHAQMLQREYEGEPLPETVELYETLCKGRLPEHLHGIALFPAKKGPSTPLSQPSLQSTDQRPGTLTFERPLFQPGRHNQSPLIGRERELESFRQILLALDGSSSSAQSSLSLQRDKTLPPIQSSSYSRPLHTHFILLKGDAGIGKTRLAEEFSLEAYVRGWTVAWSRSYEQEGTIPYRPWTELLRTLLPSPTFFSELIQMAMLPGQVNSDTSSPLRLDRLIALLPELAHYIHTLTPSLNRSHTPLPHEQERLHLWEAALGLLGLLGKIHPLLLVLDDLHWADESSMELLTYLIHHLRGRRVLLVGTCREGELPPHHKLRTLIADLQREQVISVLSVPPLTNAQIGSLVSYMPKSIVQSIQTQASGNPFFAEELARYVTALYGDESSLEPAESLESTQKLRSPLSGTLKKAETELAEPHHSLPEAIASVLERRLSRLSTGCQLLLGKAAVLGGSFALNQLLPMATEHDEDTILDLLEEALHAGLLTEEGNGLAITYHFWHPLIIGHLYGRLSAARRAQLHRRAAETIKAASLNQPEKAADAIVYHLTRGGGDPIEVAYYAELTGNQAYSLAAYSEALQYFLQAINALADNELISDSTDVHAQIQRITTQELAHFPLADPVRVSRLLEHVAACSTVLGNYTEARTLLESILDLRSNERFQRQAYPATFSEAEKQQQEAQIQALLWRDISNIWAQIGEYKRAYECNRRGIDVMSLAGVTSGAAWACLHLQHGAILRFEGSYHEARRYLQEALTMLEQVMQQKSLAEESSQVGAKRSLPQNTSQLDQAHPSPINLPTRTERALHGDPWEIGYAHERLGIVAASQGQMNDGLSHLHIALAIYEQSERVSEMARLCSNLGATYITKGEYKAARSYMQRSLALAERAGDLPNMALVTLNLGDVAQRTGDLLESERWIKQSISLSEQINDREGVSWSYSILAIVQQDLGQAQEAVQSILQAIHIGRAIQSPRCIRLAQVKLAELRLSQALSLQLSSSSLRHSSTTTRRYKRLLLRAQSTLQRAIRPEGSETENIIDGRALLAKAAYQLGQLESAFAIAQQTLLETQEYEMTRTSAQLYHLLGLIHLKQVHYDESTHYFQQALHICVERDLKLDYARVLHSYGLLVLQRPVSPARPTVPNRHSSQPLTYDNHKEGVSILKEAQDIFSTCQATLDLRLIENDLKSL</sequence>
<dbReference type="InterPro" id="IPR036388">
    <property type="entry name" value="WH-like_DNA-bd_sf"/>
</dbReference>
<dbReference type="Pfam" id="PF13424">
    <property type="entry name" value="TPR_12"/>
    <property type="match status" value="2"/>
</dbReference>
<dbReference type="Gene3D" id="1.10.10.10">
    <property type="entry name" value="Winged helix-like DNA-binding domain superfamily/Winged helix DNA-binding domain"/>
    <property type="match status" value="1"/>
</dbReference>
<feature type="repeat" description="TPR" evidence="3">
    <location>
        <begin position="1374"/>
        <end position="1407"/>
    </location>
</feature>
<keyword evidence="2" id="KW-0067">ATP-binding</keyword>
<dbReference type="Proteomes" id="UP000287352">
    <property type="component" value="Unassembled WGS sequence"/>
</dbReference>
<feature type="region of interest" description="Disordered" evidence="4">
    <location>
        <begin position="1071"/>
        <end position="1102"/>
    </location>
</feature>
<dbReference type="GO" id="GO:0004016">
    <property type="term" value="F:adenylate cyclase activity"/>
    <property type="evidence" value="ECO:0007669"/>
    <property type="project" value="TreeGrafter"/>
</dbReference>
<dbReference type="InterPro" id="IPR019734">
    <property type="entry name" value="TPR_rpt"/>
</dbReference>
<dbReference type="PANTHER" id="PTHR16305">
    <property type="entry name" value="TESTICULAR SOLUBLE ADENYLYL CYCLASE"/>
    <property type="match status" value="1"/>
</dbReference>
<keyword evidence="3" id="KW-0802">TPR repeat</keyword>
<keyword evidence="1" id="KW-0547">Nucleotide-binding</keyword>
<dbReference type="SUPFAM" id="SSF46894">
    <property type="entry name" value="C-terminal effector domain of the bipartite response regulators"/>
    <property type="match status" value="1"/>
</dbReference>
<dbReference type="Pfam" id="PF20586">
    <property type="entry name" value="DUF6788"/>
    <property type="match status" value="1"/>
</dbReference>
<dbReference type="PANTHER" id="PTHR16305:SF28">
    <property type="entry name" value="GUANYLATE CYCLASE DOMAIN-CONTAINING PROTEIN"/>
    <property type="match status" value="1"/>
</dbReference>
<dbReference type="GO" id="GO:0005737">
    <property type="term" value="C:cytoplasm"/>
    <property type="evidence" value="ECO:0007669"/>
    <property type="project" value="TreeGrafter"/>
</dbReference>
<dbReference type="InterPro" id="IPR046738">
    <property type="entry name" value="DUF6788"/>
</dbReference>
<keyword evidence="7" id="KW-1185">Reference proteome</keyword>
<evidence type="ECO:0000313" key="6">
    <source>
        <dbReference type="EMBL" id="GCE12653.1"/>
    </source>
</evidence>
<dbReference type="InterPro" id="IPR027417">
    <property type="entry name" value="P-loop_NTPase"/>
</dbReference>
<dbReference type="GO" id="GO:0005524">
    <property type="term" value="F:ATP binding"/>
    <property type="evidence" value="ECO:0007669"/>
    <property type="project" value="UniProtKB-KW"/>
</dbReference>
<dbReference type="GO" id="GO:0006355">
    <property type="term" value="P:regulation of DNA-templated transcription"/>
    <property type="evidence" value="ECO:0007669"/>
    <property type="project" value="InterPro"/>
</dbReference>
<dbReference type="Pfam" id="PF13191">
    <property type="entry name" value="AAA_16"/>
    <property type="match status" value="1"/>
</dbReference>
<dbReference type="SUPFAM" id="SSF48452">
    <property type="entry name" value="TPR-like"/>
    <property type="match status" value="4"/>
</dbReference>
<gene>
    <name evidence="6" type="ORF">KTT_25120</name>
</gene>
<reference evidence="7" key="1">
    <citation type="submission" date="2018-12" db="EMBL/GenBank/DDBJ databases">
        <title>Tengunoibacter tsumagoiensis gen. nov., sp. nov., Dictyobacter kobayashii sp. nov., D. alpinus sp. nov., and D. joshuensis sp. nov. and description of Dictyobacteraceae fam. nov. within the order Ktedonobacterales isolated from Tengu-no-mugimeshi.</title>
        <authorList>
            <person name="Wang C.M."/>
            <person name="Zheng Y."/>
            <person name="Sakai Y."/>
            <person name="Toyoda A."/>
            <person name="Minakuchi Y."/>
            <person name="Abe K."/>
            <person name="Yokota A."/>
            <person name="Yabe S."/>
        </authorList>
    </citation>
    <scope>NUCLEOTIDE SEQUENCE [LARGE SCALE GENOMIC DNA]</scope>
    <source>
        <strain evidence="7">Uno3</strain>
    </source>
</reference>
<name>A0A402A0L2_9CHLR</name>
<accession>A0A402A0L2</accession>
<evidence type="ECO:0000256" key="1">
    <source>
        <dbReference type="ARBA" id="ARBA00022741"/>
    </source>
</evidence>
<evidence type="ECO:0000313" key="7">
    <source>
        <dbReference type="Proteomes" id="UP000287352"/>
    </source>
</evidence>